<dbReference type="AlphaFoldDB" id="A0A0F9WPG7"/>
<proteinExistence type="predicted"/>
<sequence>MYKKKYFESKMREPYMGGTIRVRVELKIFESGEVEVWLVNPEGIRYLTRETTEQVFNE</sequence>
<accession>A0A0F9WPG7</accession>
<organism evidence="1">
    <name type="scientific">marine sediment metagenome</name>
    <dbReference type="NCBI Taxonomy" id="412755"/>
    <lineage>
        <taxon>unclassified sequences</taxon>
        <taxon>metagenomes</taxon>
        <taxon>ecological metagenomes</taxon>
    </lineage>
</organism>
<evidence type="ECO:0000313" key="1">
    <source>
        <dbReference type="EMBL" id="KKN88071.1"/>
    </source>
</evidence>
<gene>
    <name evidence="1" type="ORF">LCGC14_0251430</name>
</gene>
<dbReference type="EMBL" id="LAZR01000131">
    <property type="protein sequence ID" value="KKN88071.1"/>
    <property type="molecule type" value="Genomic_DNA"/>
</dbReference>
<protein>
    <submittedName>
        <fullName evidence="1">Uncharacterized protein</fullName>
    </submittedName>
</protein>
<reference evidence="1" key="1">
    <citation type="journal article" date="2015" name="Nature">
        <title>Complex archaea that bridge the gap between prokaryotes and eukaryotes.</title>
        <authorList>
            <person name="Spang A."/>
            <person name="Saw J.H."/>
            <person name="Jorgensen S.L."/>
            <person name="Zaremba-Niedzwiedzka K."/>
            <person name="Martijn J."/>
            <person name="Lind A.E."/>
            <person name="van Eijk R."/>
            <person name="Schleper C."/>
            <person name="Guy L."/>
            <person name="Ettema T.J."/>
        </authorList>
    </citation>
    <scope>NUCLEOTIDE SEQUENCE</scope>
</reference>
<name>A0A0F9WPG7_9ZZZZ</name>
<comment type="caution">
    <text evidence="1">The sequence shown here is derived from an EMBL/GenBank/DDBJ whole genome shotgun (WGS) entry which is preliminary data.</text>
</comment>